<feature type="domain" description="VIT" evidence="4">
    <location>
        <begin position="15"/>
        <end position="145"/>
    </location>
</feature>
<feature type="region of interest" description="Disordered" evidence="1">
    <location>
        <begin position="924"/>
        <end position="1008"/>
    </location>
</feature>
<dbReference type="PRINTS" id="PR00348">
    <property type="entry name" value="UBIQUITIN"/>
</dbReference>
<dbReference type="SMART" id="SM00213">
    <property type="entry name" value="UBQ"/>
    <property type="match status" value="1"/>
</dbReference>
<comment type="caution">
    <text evidence="5">The sequence shown here is derived from an EMBL/GenBank/DDBJ whole genome shotgun (WGS) entry which is preliminary data.</text>
</comment>
<accession>A0AAD2D3A1</accession>
<name>A0AAD2D3A1_EUPCR</name>
<evidence type="ECO:0000259" key="2">
    <source>
        <dbReference type="PROSITE" id="PS50053"/>
    </source>
</evidence>
<dbReference type="Proteomes" id="UP001295684">
    <property type="component" value="Unassembled WGS sequence"/>
</dbReference>
<dbReference type="EMBL" id="CAMPGE010020353">
    <property type="protein sequence ID" value="CAI2378606.1"/>
    <property type="molecule type" value="Genomic_DNA"/>
</dbReference>
<evidence type="ECO:0000259" key="3">
    <source>
        <dbReference type="PROSITE" id="PS50234"/>
    </source>
</evidence>
<dbReference type="InterPro" id="IPR013694">
    <property type="entry name" value="VIT"/>
</dbReference>
<evidence type="ECO:0000259" key="4">
    <source>
        <dbReference type="PROSITE" id="PS51468"/>
    </source>
</evidence>
<dbReference type="Pfam" id="PF08487">
    <property type="entry name" value="VIT"/>
    <property type="match status" value="1"/>
</dbReference>
<gene>
    <name evidence="5" type="ORF">ECRASSUSDP1_LOCUS20004</name>
</gene>
<evidence type="ECO:0000313" key="5">
    <source>
        <dbReference type="EMBL" id="CAI2378606.1"/>
    </source>
</evidence>
<dbReference type="InterPro" id="IPR029071">
    <property type="entry name" value="Ubiquitin-like_domsf"/>
</dbReference>
<dbReference type="PANTHER" id="PTHR45737:SF6">
    <property type="entry name" value="VON WILLEBRAND FACTOR A DOMAIN-CONTAINING PROTEIN 5A"/>
    <property type="match status" value="1"/>
</dbReference>
<dbReference type="InterPro" id="IPR002035">
    <property type="entry name" value="VWF_A"/>
</dbReference>
<dbReference type="SUPFAM" id="SSF54236">
    <property type="entry name" value="Ubiquitin-like"/>
    <property type="match status" value="1"/>
</dbReference>
<reference evidence="5" key="1">
    <citation type="submission" date="2023-07" db="EMBL/GenBank/DDBJ databases">
        <authorList>
            <consortium name="AG Swart"/>
            <person name="Singh M."/>
            <person name="Singh A."/>
            <person name="Seah K."/>
            <person name="Emmerich C."/>
        </authorList>
    </citation>
    <scope>NUCLEOTIDE SEQUENCE</scope>
    <source>
        <strain evidence="5">DP1</strain>
    </source>
</reference>
<feature type="compositionally biased region" description="Polar residues" evidence="1">
    <location>
        <begin position="991"/>
        <end position="1001"/>
    </location>
</feature>
<dbReference type="Gene3D" id="3.10.20.90">
    <property type="entry name" value="Phosphatidylinositol 3-kinase Catalytic Subunit, Chain A, domain 1"/>
    <property type="match status" value="1"/>
</dbReference>
<dbReference type="PANTHER" id="PTHR45737">
    <property type="entry name" value="VON WILLEBRAND FACTOR A DOMAIN-CONTAINING PROTEIN 5A"/>
    <property type="match status" value="1"/>
</dbReference>
<feature type="compositionally biased region" description="Polar residues" evidence="1">
    <location>
        <begin position="938"/>
        <end position="982"/>
    </location>
</feature>
<dbReference type="PROSITE" id="PS50234">
    <property type="entry name" value="VWFA"/>
    <property type="match status" value="1"/>
</dbReference>
<sequence length="1008" mass="115395">MEALEPLNNIFPTEKDTQFLINYLTKDPVPLYYVENIVTINNSIAEIKFVQYYYNDATDFIETEYVFPVHNDCTFTGLEARFEDQLIVSTIKSRERAKAEYDDAIAKGDTAFIAHPCRKSKDMIRIQMGNLPPKSQIIITCYFHQVMEVEDLSWKLHIPSKIIPRYMGDLDTYVKTGKHLKGMVKSMHNDTSEQRQEDIEEEISGYYNSNSFNWTICVNISSQSPIRRLISPSHDIKTEFSDDTQTNVCVQLCEPGLDSFFDKDFVLLYRSEDINTPMILMQKKNDEYALMVSMLVDLTSKEELEQRKDQIYEYIDLDPKIKYQKEIKNTMVSAEFTFVLDRSYSMEGDSIETAKEALLLFLHSLPLRSRFDVVSFGSTFESIFEGTVEYNQETMNKACEIIKDFKADLGGTEIFDPLHSIFADRDDSNGLTKHVFLLTDGAVFDPEQCVELIENNSGNFTVHTFGIGNGVSTQLITECARAGKGKHYFVKNPTSGLERSVIDALCKCFQTKLIIQKKDLAANGDKLFEQPPLENLNSRMYHGEYFTYFCIVNGVDGDELKGSLSLHTRNIEDTKAKKLLVDLKEDVKLIPGDFIFKMFCKHHNIDLQRNMDNIDLVAKLSIKYQIPSRFTSFIASKKLVSKSGIEYKNVKSDIPNKRVQFEVKTLTGKSINIDMLNSETIHEVKEIIFVTVKVPADQQRLIFGGKQLEDSITLSEYFITNGSVLHLVLSLRAGGGLTIKNMITKIENNVECDYDTLKFGELLSQIARMFYVNEGKIKVFINGRRINPSRETEIRKVGIESGVKVEFYYPHYKNYVNIQKVDGSWDEQILQECDKTEEEVLKSIYYTEHTPENVKNAGDKEEQLKIMYTWIGINRVKTLFPSYEREWKLVVNKAADYIEKETNFGGKYEDINSDLFEKEDEEAAKEKAKEDEEFNKKLAQNSASTENASDSTSVVGNTQSKDTKNSLPNMTESQELTHQVNENGGVREAPSNDTINSSGSFKRSKHQE</sequence>
<feature type="domain" description="VWFA" evidence="3">
    <location>
        <begin position="335"/>
        <end position="505"/>
    </location>
</feature>
<dbReference type="SMART" id="SM00609">
    <property type="entry name" value="VIT"/>
    <property type="match status" value="1"/>
</dbReference>
<dbReference type="InterPro" id="IPR019956">
    <property type="entry name" value="Ubiquitin_dom"/>
</dbReference>
<dbReference type="PROSITE" id="PS50053">
    <property type="entry name" value="UBIQUITIN_2"/>
    <property type="match status" value="1"/>
</dbReference>
<protein>
    <submittedName>
        <fullName evidence="5">Uncharacterized protein</fullName>
    </submittedName>
</protein>
<organism evidence="5 6">
    <name type="scientific">Euplotes crassus</name>
    <dbReference type="NCBI Taxonomy" id="5936"/>
    <lineage>
        <taxon>Eukaryota</taxon>
        <taxon>Sar</taxon>
        <taxon>Alveolata</taxon>
        <taxon>Ciliophora</taxon>
        <taxon>Intramacronucleata</taxon>
        <taxon>Spirotrichea</taxon>
        <taxon>Hypotrichia</taxon>
        <taxon>Euplotida</taxon>
        <taxon>Euplotidae</taxon>
        <taxon>Moneuplotes</taxon>
    </lineage>
</organism>
<feature type="domain" description="Ubiquitin-like" evidence="2">
    <location>
        <begin position="659"/>
        <end position="734"/>
    </location>
</feature>
<dbReference type="SUPFAM" id="SSF53300">
    <property type="entry name" value="vWA-like"/>
    <property type="match status" value="1"/>
</dbReference>
<evidence type="ECO:0000256" key="1">
    <source>
        <dbReference type="SAM" id="MobiDB-lite"/>
    </source>
</evidence>
<dbReference type="InterPro" id="IPR000626">
    <property type="entry name" value="Ubiquitin-like_dom"/>
</dbReference>
<dbReference type="SMART" id="SM00327">
    <property type="entry name" value="VWA"/>
    <property type="match status" value="1"/>
</dbReference>
<proteinExistence type="predicted"/>
<dbReference type="AlphaFoldDB" id="A0AAD2D3A1"/>
<feature type="compositionally biased region" description="Basic and acidic residues" evidence="1">
    <location>
        <begin position="924"/>
        <end position="936"/>
    </location>
</feature>
<dbReference type="PROSITE" id="PS51468">
    <property type="entry name" value="VIT"/>
    <property type="match status" value="1"/>
</dbReference>
<dbReference type="Pfam" id="PF13768">
    <property type="entry name" value="VWA_3"/>
    <property type="match status" value="1"/>
</dbReference>
<dbReference type="InterPro" id="IPR036465">
    <property type="entry name" value="vWFA_dom_sf"/>
</dbReference>
<evidence type="ECO:0000313" key="6">
    <source>
        <dbReference type="Proteomes" id="UP001295684"/>
    </source>
</evidence>
<dbReference type="Gene3D" id="3.40.50.410">
    <property type="entry name" value="von Willebrand factor, type A domain"/>
    <property type="match status" value="1"/>
</dbReference>
<dbReference type="Pfam" id="PF00240">
    <property type="entry name" value="ubiquitin"/>
    <property type="match status" value="1"/>
</dbReference>
<keyword evidence="6" id="KW-1185">Reference proteome</keyword>